<evidence type="ECO:0000256" key="10">
    <source>
        <dbReference type="PROSITE-ProRule" id="PRU01360"/>
    </source>
</evidence>
<reference evidence="15 16" key="1">
    <citation type="submission" date="2018-05" db="EMBL/GenBank/DDBJ databases">
        <title>Genomic Encyclopedia of Type Strains, Phase IV (KMG-IV): sequencing the most valuable type-strain genomes for metagenomic binning, comparative biology and taxonomic classification.</title>
        <authorList>
            <person name="Goeker M."/>
        </authorList>
    </citation>
    <scope>NUCLEOTIDE SEQUENCE [LARGE SCALE GENOMIC DNA]</scope>
    <source>
        <strain evidence="15 16">DSM 16097</strain>
    </source>
</reference>
<evidence type="ECO:0000256" key="2">
    <source>
        <dbReference type="ARBA" id="ARBA00022448"/>
    </source>
</evidence>
<feature type="domain" description="TonB-dependent receptor-like beta-barrel" evidence="13">
    <location>
        <begin position="172"/>
        <end position="582"/>
    </location>
</feature>
<dbReference type="Proteomes" id="UP000245708">
    <property type="component" value="Unassembled WGS sequence"/>
</dbReference>
<dbReference type="InterPro" id="IPR012910">
    <property type="entry name" value="Plug_dom"/>
</dbReference>
<dbReference type="Pfam" id="PF00593">
    <property type="entry name" value="TonB_dep_Rec_b-barrel"/>
    <property type="match status" value="1"/>
</dbReference>
<dbReference type="PROSITE" id="PS52016">
    <property type="entry name" value="TONB_DEPENDENT_REC_3"/>
    <property type="match status" value="1"/>
</dbReference>
<dbReference type="GO" id="GO:0015344">
    <property type="term" value="F:siderophore uptake transmembrane transporter activity"/>
    <property type="evidence" value="ECO:0007669"/>
    <property type="project" value="TreeGrafter"/>
</dbReference>
<organism evidence="15 16">
    <name type="scientific">Roseicyclus mahoneyensis</name>
    <dbReference type="NCBI Taxonomy" id="164332"/>
    <lineage>
        <taxon>Bacteria</taxon>
        <taxon>Pseudomonadati</taxon>
        <taxon>Pseudomonadota</taxon>
        <taxon>Alphaproteobacteria</taxon>
        <taxon>Rhodobacterales</taxon>
        <taxon>Roseobacteraceae</taxon>
        <taxon>Roseicyclus</taxon>
    </lineage>
</organism>
<dbReference type="Pfam" id="PF07715">
    <property type="entry name" value="Plug"/>
    <property type="match status" value="1"/>
</dbReference>
<evidence type="ECO:0000259" key="13">
    <source>
        <dbReference type="Pfam" id="PF00593"/>
    </source>
</evidence>
<evidence type="ECO:0000313" key="15">
    <source>
        <dbReference type="EMBL" id="PWK61638.1"/>
    </source>
</evidence>
<evidence type="ECO:0000256" key="7">
    <source>
        <dbReference type="ARBA" id="ARBA00023136"/>
    </source>
</evidence>
<dbReference type="PANTHER" id="PTHR30069">
    <property type="entry name" value="TONB-DEPENDENT OUTER MEMBRANE RECEPTOR"/>
    <property type="match status" value="1"/>
</dbReference>
<keyword evidence="5 12" id="KW-0732">Signal</keyword>
<sequence>MKHHITAALPLALLFPAMAPAQSVFDLGEIVFSAEFGETTLEETGATVSVVTREELEATGETRVIDYIARLPGVDVRARGPIGSLTSITIRGAGQNYVRVLVDGIDVSDLSGPQAAFDFGSLTTSDISRIELLRGGQSAIYGSEAIGGVINITTLRAEEEGVNQFASIETGSYNSYRGSYGVAVRQGPLDYALTLTRTQTDGFSAADENDGNTEADGFESNRLSFSLGHDLANGGRVGLSAFVESARVEFDEQFPISDGSPDEVSYNDSFGLRAYLELPTGAVDSTFAATYYQIERDVRGSTTFGPAENIYTGERIALSYLGALDLDQSTSLRFGLDATRETFSQGGTFGPGGGESETVGLFGELAWSPNDSFDLSATLRYDDHSQFGGLTSARFAASWRPDEAWIIRASAAQSFRAPSLYELYGPFGEPTLQPEESHSFDLGVERRLAQDAFVRATLFYNQTDNLIDFPFPYAQVPGTVRRRGVELEFGAPITNAWRLDGSYTYTTGRNPPLTAGNAWNLEFPENDLSLTLTGDMTERLSAALSVQSVWNRPTLSDYTIANATFTYALSDDVDAYLRIDNILDEQYQLTRGYGTSDRAFYLGLRARF</sequence>
<evidence type="ECO:0000256" key="12">
    <source>
        <dbReference type="SAM" id="SignalP"/>
    </source>
</evidence>
<proteinExistence type="inferred from homology"/>
<evidence type="ECO:0000256" key="8">
    <source>
        <dbReference type="ARBA" id="ARBA00023170"/>
    </source>
</evidence>
<keyword evidence="8" id="KW-0675">Receptor</keyword>
<dbReference type="SUPFAM" id="SSF56935">
    <property type="entry name" value="Porins"/>
    <property type="match status" value="1"/>
</dbReference>
<evidence type="ECO:0000256" key="4">
    <source>
        <dbReference type="ARBA" id="ARBA00022692"/>
    </source>
</evidence>
<comment type="caution">
    <text evidence="15">The sequence shown here is derived from an EMBL/GenBank/DDBJ whole genome shotgun (WGS) entry which is preliminary data.</text>
</comment>
<dbReference type="AlphaFoldDB" id="A0A316GKL9"/>
<dbReference type="EMBL" id="QGGW01000002">
    <property type="protein sequence ID" value="PWK61638.1"/>
    <property type="molecule type" value="Genomic_DNA"/>
</dbReference>
<comment type="similarity">
    <text evidence="10 11">Belongs to the TonB-dependent receptor family.</text>
</comment>
<evidence type="ECO:0000256" key="6">
    <source>
        <dbReference type="ARBA" id="ARBA00023077"/>
    </source>
</evidence>
<dbReference type="InterPro" id="IPR037066">
    <property type="entry name" value="Plug_dom_sf"/>
</dbReference>
<dbReference type="InterPro" id="IPR036942">
    <property type="entry name" value="Beta-barrel_TonB_sf"/>
</dbReference>
<feature type="chain" id="PRO_5016459170" evidence="12">
    <location>
        <begin position="22"/>
        <end position="608"/>
    </location>
</feature>
<comment type="subcellular location">
    <subcellularLocation>
        <location evidence="1 10">Cell outer membrane</location>
        <topology evidence="1 10">Multi-pass membrane protein</topology>
    </subcellularLocation>
</comment>
<name>A0A316GKL9_9RHOB</name>
<evidence type="ECO:0000256" key="5">
    <source>
        <dbReference type="ARBA" id="ARBA00022729"/>
    </source>
</evidence>
<evidence type="ECO:0000259" key="14">
    <source>
        <dbReference type="Pfam" id="PF07715"/>
    </source>
</evidence>
<dbReference type="Gene3D" id="2.40.170.20">
    <property type="entry name" value="TonB-dependent receptor, beta-barrel domain"/>
    <property type="match status" value="1"/>
</dbReference>
<protein>
    <submittedName>
        <fullName evidence="15">Vitamin B12 transporter</fullName>
    </submittedName>
</protein>
<gene>
    <name evidence="15" type="ORF">C7455_102328</name>
</gene>
<dbReference type="CDD" id="cd01347">
    <property type="entry name" value="ligand_gated_channel"/>
    <property type="match status" value="1"/>
</dbReference>
<evidence type="ECO:0000256" key="11">
    <source>
        <dbReference type="RuleBase" id="RU003357"/>
    </source>
</evidence>
<dbReference type="InterPro" id="IPR039426">
    <property type="entry name" value="TonB-dep_rcpt-like"/>
</dbReference>
<feature type="domain" description="TonB-dependent receptor plug" evidence="14">
    <location>
        <begin position="41"/>
        <end position="149"/>
    </location>
</feature>
<dbReference type="PANTHER" id="PTHR30069:SF29">
    <property type="entry name" value="HEMOGLOBIN AND HEMOGLOBIN-HAPTOGLOBIN-BINDING PROTEIN 1-RELATED"/>
    <property type="match status" value="1"/>
</dbReference>
<keyword evidence="9 10" id="KW-0998">Cell outer membrane</keyword>
<dbReference type="Gene3D" id="2.170.130.10">
    <property type="entry name" value="TonB-dependent receptor, plug domain"/>
    <property type="match status" value="1"/>
</dbReference>
<keyword evidence="6 11" id="KW-0798">TonB box</keyword>
<dbReference type="InterPro" id="IPR000531">
    <property type="entry name" value="Beta-barrel_TonB"/>
</dbReference>
<evidence type="ECO:0000313" key="16">
    <source>
        <dbReference type="Proteomes" id="UP000245708"/>
    </source>
</evidence>
<dbReference type="GO" id="GO:0009279">
    <property type="term" value="C:cell outer membrane"/>
    <property type="evidence" value="ECO:0007669"/>
    <property type="project" value="UniProtKB-SubCell"/>
</dbReference>
<dbReference type="RefSeq" id="WP_170119012.1">
    <property type="nucleotide sequence ID" value="NZ_QGGW01000002.1"/>
</dbReference>
<keyword evidence="3 10" id="KW-1134">Transmembrane beta strand</keyword>
<evidence type="ECO:0000256" key="9">
    <source>
        <dbReference type="ARBA" id="ARBA00023237"/>
    </source>
</evidence>
<evidence type="ECO:0000256" key="1">
    <source>
        <dbReference type="ARBA" id="ARBA00004571"/>
    </source>
</evidence>
<feature type="signal peptide" evidence="12">
    <location>
        <begin position="1"/>
        <end position="21"/>
    </location>
</feature>
<keyword evidence="2 10" id="KW-0813">Transport</keyword>
<accession>A0A316GKL9</accession>
<dbReference type="GO" id="GO:0044718">
    <property type="term" value="P:siderophore transmembrane transport"/>
    <property type="evidence" value="ECO:0007669"/>
    <property type="project" value="TreeGrafter"/>
</dbReference>
<keyword evidence="7 10" id="KW-0472">Membrane</keyword>
<keyword evidence="16" id="KW-1185">Reference proteome</keyword>
<keyword evidence="4 10" id="KW-0812">Transmembrane</keyword>
<evidence type="ECO:0000256" key="3">
    <source>
        <dbReference type="ARBA" id="ARBA00022452"/>
    </source>
</evidence>